<proteinExistence type="predicted"/>
<reference evidence="3" key="1">
    <citation type="submission" date="2016-11" db="EMBL/GenBank/DDBJ databases">
        <authorList>
            <person name="Varghese N."/>
            <person name="Submissions S."/>
        </authorList>
    </citation>
    <scope>NUCLEOTIDE SEQUENCE [LARGE SCALE GENOMIC DNA]</scope>
    <source>
        <strain evidence="3">DSM 15292</strain>
    </source>
</reference>
<sequence>MQTHAEQTEKHTNSTSKTVTNPLPSHTSNSDSTLQLVDNRPETVHMKDLQSIANNRSTTNQLLQRKSVRNPYLSRQESVIQQKSGSHGKKKKLNVQGSYTDNGETQNFNDRDEDISIVKGHGGYEDQGALAEQWVRKAYRLSPNAVVTITNYSFYTAK</sequence>
<feature type="compositionally biased region" description="Polar residues" evidence="1">
    <location>
        <begin position="95"/>
        <end position="108"/>
    </location>
</feature>
<dbReference type="RefSeq" id="WP_074222924.1">
    <property type="nucleotide sequence ID" value="NZ_FSRC01000001.1"/>
</dbReference>
<gene>
    <name evidence="2" type="ORF">SAMN05444394_0127</name>
</gene>
<evidence type="ECO:0000256" key="1">
    <source>
        <dbReference type="SAM" id="MobiDB-lite"/>
    </source>
</evidence>
<keyword evidence="3" id="KW-1185">Reference proteome</keyword>
<feature type="compositionally biased region" description="Polar residues" evidence="1">
    <location>
        <begin position="52"/>
        <end position="64"/>
    </location>
</feature>
<name>A0A1N6D3S4_9BACT</name>
<feature type="region of interest" description="Disordered" evidence="1">
    <location>
        <begin position="1"/>
        <end position="36"/>
    </location>
</feature>
<organism evidence="2 3">
    <name type="scientific">Algoriphagus halophilus</name>
    <dbReference type="NCBI Taxonomy" id="226505"/>
    <lineage>
        <taxon>Bacteria</taxon>
        <taxon>Pseudomonadati</taxon>
        <taxon>Bacteroidota</taxon>
        <taxon>Cytophagia</taxon>
        <taxon>Cytophagales</taxon>
        <taxon>Cyclobacteriaceae</taxon>
        <taxon>Algoriphagus</taxon>
    </lineage>
</organism>
<feature type="compositionally biased region" description="Polar residues" evidence="1">
    <location>
        <begin position="13"/>
        <end position="36"/>
    </location>
</feature>
<protein>
    <submittedName>
        <fullName evidence="2">Uncharacterized protein</fullName>
    </submittedName>
</protein>
<dbReference type="AlphaFoldDB" id="A0A1N6D3S4"/>
<feature type="compositionally biased region" description="Basic and acidic residues" evidence="1">
    <location>
        <begin position="1"/>
        <end position="12"/>
    </location>
</feature>
<evidence type="ECO:0000313" key="2">
    <source>
        <dbReference type="EMBL" id="SIN65373.1"/>
    </source>
</evidence>
<accession>A0A1N6D3S4</accession>
<dbReference type="EMBL" id="FSRC01000001">
    <property type="protein sequence ID" value="SIN65373.1"/>
    <property type="molecule type" value="Genomic_DNA"/>
</dbReference>
<evidence type="ECO:0000313" key="3">
    <source>
        <dbReference type="Proteomes" id="UP000185221"/>
    </source>
</evidence>
<feature type="region of interest" description="Disordered" evidence="1">
    <location>
        <begin position="52"/>
        <end position="111"/>
    </location>
</feature>
<dbReference type="Proteomes" id="UP000185221">
    <property type="component" value="Unassembled WGS sequence"/>
</dbReference>